<evidence type="ECO:0000256" key="4">
    <source>
        <dbReference type="ARBA" id="ARBA00022679"/>
    </source>
</evidence>
<reference evidence="12" key="1">
    <citation type="journal article" date="2022" name="Cell">
        <title>Repeat-based holocentromeres influence genome architecture and karyotype evolution.</title>
        <authorList>
            <person name="Hofstatter P.G."/>
            <person name="Thangavel G."/>
            <person name="Lux T."/>
            <person name="Neumann P."/>
            <person name="Vondrak T."/>
            <person name="Novak P."/>
            <person name="Zhang M."/>
            <person name="Costa L."/>
            <person name="Castellani M."/>
            <person name="Scott A."/>
            <person name="Toegelov H."/>
            <person name="Fuchs J."/>
            <person name="Mata-Sucre Y."/>
            <person name="Dias Y."/>
            <person name="Vanzela A.L.L."/>
            <person name="Huettel B."/>
            <person name="Almeida C.C.S."/>
            <person name="Simkova H."/>
            <person name="Souza G."/>
            <person name="Pedrosa-Harand A."/>
            <person name="Macas J."/>
            <person name="Mayer K.F.X."/>
            <person name="Houben A."/>
            <person name="Marques A."/>
        </authorList>
    </citation>
    <scope>NUCLEOTIDE SEQUENCE</scope>
    <source>
        <strain evidence="12">RhyBre1mFocal</strain>
    </source>
</reference>
<keyword evidence="8 9" id="KW-0067">ATP-binding</keyword>
<dbReference type="GO" id="GO:0004674">
    <property type="term" value="F:protein serine/threonine kinase activity"/>
    <property type="evidence" value="ECO:0007669"/>
    <property type="project" value="UniProtKB-KW"/>
</dbReference>
<evidence type="ECO:0000256" key="10">
    <source>
        <dbReference type="SAM" id="MobiDB-lite"/>
    </source>
</evidence>
<feature type="compositionally biased region" description="Basic and acidic residues" evidence="10">
    <location>
        <begin position="413"/>
        <end position="425"/>
    </location>
</feature>
<keyword evidence="4" id="KW-0808">Transferase</keyword>
<name>A0A9Q0CIX9_9POAL</name>
<keyword evidence="5 9" id="KW-0547">Nucleotide-binding</keyword>
<feature type="region of interest" description="Disordered" evidence="10">
    <location>
        <begin position="1"/>
        <end position="57"/>
    </location>
</feature>
<dbReference type="Gene3D" id="1.10.510.10">
    <property type="entry name" value="Transferase(Phosphotransferase) domain 1"/>
    <property type="match status" value="1"/>
</dbReference>
<dbReference type="EMBL" id="JAMQYH010000003">
    <property type="protein sequence ID" value="KAJ1694610.1"/>
    <property type="molecule type" value="Genomic_DNA"/>
</dbReference>
<dbReference type="SUPFAM" id="SSF56112">
    <property type="entry name" value="Protein kinase-like (PK-like)"/>
    <property type="match status" value="1"/>
</dbReference>
<dbReference type="Proteomes" id="UP001151287">
    <property type="component" value="Unassembled WGS sequence"/>
</dbReference>
<dbReference type="InterPro" id="IPR000719">
    <property type="entry name" value="Prot_kinase_dom"/>
</dbReference>
<dbReference type="PANTHER" id="PTHR45647">
    <property type="entry name" value="OS02G0152300 PROTEIN"/>
    <property type="match status" value="1"/>
</dbReference>
<keyword evidence="6" id="KW-0418">Kinase</keyword>
<dbReference type="GO" id="GO:0061630">
    <property type="term" value="F:ubiquitin protein ligase activity"/>
    <property type="evidence" value="ECO:0007669"/>
    <property type="project" value="UniProtKB-EC"/>
</dbReference>
<organism evidence="12 13">
    <name type="scientific">Rhynchospora breviuscula</name>
    <dbReference type="NCBI Taxonomy" id="2022672"/>
    <lineage>
        <taxon>Eukaryota</taxon>
        <taxon>Viridiplantae</taxon>
        <taxon>Streptophyta</taxon>
        <taxon>Embryophyta</taxon>
        <taxon>Tracheophyta</taxon>
        <taxon>Spermatophyta</taxon>
        <taxon>Magnoliopsida</taxon>
        <taxon>Liliopsida</taxon>
        <taxon>Poales</taxon>
        <taxon>Cyperaceae</taxon>
        <taxon>Cyperoideae</taxon>
        <taxon>Rhynchosporeae</taxon>
        <taxon>Rhynchospora</taxon>
    </lineage>
</organism>
<dbReference type="Gene3D" id="3.30.200.20">
    <property type="entry name" value="Phosphorylase Kinase, domain 1"/>
    <property type="match status" value="1"/>
</dbReference>
<dbReference type="EC" id="2.3.2.27" evidence="2"/>
<feature type="domain" description="Protein kinase" evidence="11">
    <location>
        <begin position="542"/>
        <end position="807"/>
    </location>
</feature>
<evidence type="ECO:0000256" key="9">
    <source>
        <dbReference type="PROSITE-ProRule" id="PRU10141"/>
    </source>
</evidence>
<dbReference type="InterPro" id="IPR014729">
    <property type="entry name" value="Rossmann-like_a/b/a_fold"/>
</dbReference>
<dbReference type="PROSITE" id="PS00107">
    <property type="entry name" value="PROTEIN_KINASE_ATP"/>
    <property type="match status" value="1"/>
</dbReference>
<dbReference type="Gene3D" id="3.40.50.620">
    <property type="entry name" value="HUPs"/>
    <property type="match status" value="1"/>
</dbReference>
<feature type="region of interest" description="Disordered" evidence="10">
    <location>
        <begin position="413"/>
        <end position="442"/>
    </location>
</feature>
<comment type="caution">
    <text evidence="12">The sequence shown here is derived from an EMBL/GenBank/DDBJ whole genome shotgun (WGS) entry which is preliminary data.</text>
</comment>
<comment type="catalytic activity">
    <reaction evidence="1">
        <text>S-ubiquitinyl-[E2 ubiquitin-conjugating enzyme]-L-cysteine + [acceptor protein]-L-lysine = [E2 ubiquitin-conjugating enzyme]-L-cysteine + N(6)-ubiquitinyl-[acceptor protein]-L-lysine.</text>
        <dbReference type="EC" id="2.3.2.27"/>
    </reaction>
</comment>
<dbReference type="FunFam" id="3.30.200.20:FF:000039">
    <property type="entry name" value="receptor-like protein kinase FERONIA"/>
    <property type="match status" value="1"/>
</dbReference>
<keyword evidence="3" id="KW-0723">Serine/threonine-protein kinase</keyword>
<dbReference type="CDD" id="cd01989">
    <property type="entry name" value="USP_STK_Ubox_N"/>
    <property type="match status" value="1"/>
</dbReference>
<feature type="compositionally biased region" description="Low complexity" evidence="10">
    <location>
        <begin position="26"/>
        <end position="37"/>
    </location>
</feature>
<evidence type="ECO:0000256" key="5">
    <source>
        <dbReference type="ARBA" id="ARBA00022741"/>
    </source>
</evidence>
<gene>
    <name evidence="12" type="ORF">LUZ63_011308</name>
</gene>
<dbReference type="PROSITE" id="PS00108">
    <property type="entry name" value="PROTEIN_KINASE_ST"/>
    <property type="match status" value="1"/>
</dbReference>
<keyword evidence="13" id="KW-1185">Reference proteome</keyword>
<dbReference type="Pfam" id="PF07714">
    <property type="entry name" value="PK_Tyr_Ser-Thr"/>
    <property type="match status" value="1"/>
</dbReference>
<dbReference type="InterPro" id="IPR008271">
    <property type="entry name" value="Ser/Thr_kinase_AS"/>
</dbReference>
<evidence type="ECO:0000256" key="6">
    <source>
        <dbReference type="ARBA" id="ARBA00022777"/>
    </source>
</evidence>
<dbReference type="InterPro" id="IPR051348">
    <property type="entry name" value="U-box_ubiquitin_ligases"/>
</dbReference>
<evidence type="ECO:0000313" key="12">
    <source>
        <dbReference type="EMBL" id="KAJ1694610.1"/>
    </source>
</evidence>
<dbReference type="PROSITE" id="PS50011">
    <property type="entry name" value="PROTEIN_KINASE_DOM"/>
    <property type="match status" value="1"/>
</dbReference>
<dbReference type="SMART" id="SM00220">
    <property type="entry name" value="S_TKc"/>
    <property type="match status" value="1"/>
</dbReference>
<accession>A0A9Q0CIX9</accession>
<evidence type="ECO:0000259" key="11">
    <source>
        <dbReference type="PROSITE" id="PS50011"/>
    </source>
</evidence>
<dbReference type="InterPro" id="IPR017441">
    <property type="entry name" value="Protein_kinase_ATP_BS"/>
</dbReference>
<evidence type="ECO:0000256" key="7">
    <source>
        <dbReference type="ARBA" id="ARBA00022786"/>
    </source>
</evidence>
<evidence type="ECO:0000313" key="13">
    <source>
        <dbReference type="Proteomes" id="UP001151287"/>
    </source>
</evidence>
<dbReference type="AlphaFoldDB" id="A0A9Q0CIX9"/>
<dbReference type="PANTHER" id="PTHR45647:SF153">
    <property type="entry name" value="PROTEIN KINASE DOMAIN-CONTAINING PROTEIN"/>
    <property type="match status" value="1"/>
</dbReference>
<dbReference type="OrthoDB" id="4062651at2759"/>
<dbReference type="GO" id="GO:0005524">
    <property type="term" value="F:ATP binding"/>
    <property type="evidence" value="ECO:0007669"/>
    <property type="project" value="UniProtKB-UniRule"/>
</dbReference>
<evidence type="ECO:0000256" key="8">
    <source>
        <dbReference type="ARBA" id="ARBA00022840"/>
    </source>
</evidence>
<keyword evidence="7" id="KW-0833">Ubl conjugation pathway</keyword>
<proteinExistence type="predicted"/>
<dbReference type="InterPro" id="IPR001245">
    <property type="entry name" value="Ser-Thr/Tyr_kinase_cat_dom"/>
</dbReference>
<evidence type="ECO:0000256" key="2">
    <source>
        <dbReference type="ARBA" id="ARBA00012483"/>
    </source>
</evidence>
<protein>
    <recommendedName>
        <fullName evidence="2">RING-type E3 ubiquitin transferase</fullName>
        <ecNumber evidence="2">2.3.2.27</ecNumber>
    </recommendedName>
</protein>
<feature type="binding site" evidence="9">
    <location>
        <position position="569"/>
    </location>
    <ligand>
        <name>ATP</name>
        <dbReference type="ChEBI" id="CHEBI:30616"/>
    </ligand>
</feature>
<sequence length="809" mass="91115">MNFFRTAPASAHPPMHDMPSAFADRTSTSSHSSTGSGFNFEEPEMNDERMSGSTMGSSKEEKVYVAVPNDAKEWKANLLWVLQNIPRSKKIVILHIHSPAKTIPFMGAYFPADYLAPDEVASFRQMEARKMNQNIAKYMTMCSRVKVKSEMVITSMDDVAEGIITLISQRGITELVMGAAADEQYSKSLKVPTSRTAITVQQRADQMCKIWFLCKGNVICTREAVSVGHSLHESHRISSSSISSFRSDETPSNRMHNYPSFLSVDGITYGSRTTSFDSRSGDHVIIPPSPDNHPTQPNSIAIDLWDGNASKSNSSTFIGSHVIKTEVKTKSLSSQGNSGNNVLAQSHQSDIAGFSTLNHYLNEAGVNKEMYMDFQNMLSEAEKLRHEAYMETLRRQKEDQDIDKISKSAKTDDSFYSREVSNNKEHKTKIQRPSSTHSYEEIRKERDEITDELKRVQEQRAQLELELINSKSIIKDLQEKLSEAHSLLLSLEQEQEHLRQDRDCATREIQQLRAKIKELESYRSSDFSEFTYTELQEATNNFDDSLKIGEGGYGSVYRGVLRSTDVAIKLLNPQGMQGKSEFHKEMDVLSKVRHPHLVTLIGACPEAWALVYEFLPNGSLEDRLTRKDNTPPLTWQARCRIAAEICSALVFLHTLKPLTVIHGDLKPANILLDANFISRLGDFGICRLLEADASTILFRCTHPMGTFAYMDPEFLASGELRPCSDVYAFGIILLRLLTGRQAMGIINQVHDAVDEERLQSILDKSAGEWPFDLAMQLAELGLKCCEIKRKNRPDLSKDAWKILEPLMQD</sequence>
<dbReference type="InterPro" id="IPR011009">
    <property type="entry name" value="Kinase-like_dom_sf"/>
</dbReference>
<evidence type="ECO:0000256" key="1">
    <source>
        <dbReference type="ARBA" id="ARBA00000900"/>
    </source>
</evidence>
<evidence type="ECO:0000256" key="3">
    <source>
        <dbReference type="ARBA" id="ARBA00022527"/>
    </source>
</evidence>